<keyword evidence="1" id="KW-0732">Signal</keyword>
<proteinExistence type="predicted"/>
<protein>
    <recommendedName>
        <fullName evidence="3">DUF3617 family protein</fullName>
    </recommendedName>
</protein>
<evidence type="ECO:0000313" key="2">
    <source>
        <dbReference type="EMBL" id="CAA9527500.1"/>
    </source>
</evidence>
<accession>A0A6J4TMM6</accession>
<dbReference type="EMBL" id="CADCWA010000162">
    <property type="protein sequence ID" value="CAA9527500.1"/>
    <property type="molecule type" value="Genomic_DNA"/>
</dbReference>
<feature type="chain" id="PRO_5026761238" description="DUF3617 family protein" evidence="1">
    <location>
        <begin position="23"/>
        <end position="134"/>
    </location>
</feature>
<reference evidence="2" key="1">
    <citation type="submission" date="2020-02" db="EMBL/GenBank/DDBJ databases">
        <authorList>
            <person name="Meier V. D."/>
        </authorList>
    </citation>
    <scope>NUCLEOTIDE SEQUENCE</scope>
    <source>
        <strain evidence="2">AVDCRST_MAG31</strain>
    </source>
</reference>
<sequence>MTRMPLALSCLLFGLASAGAIAEPVPKVALGAVPGGLWEVSRSATGDGASRQCVAEPAALAQWQHRGRACTRVVLADKPGEALIHYTCPAGDFGRSRITVITPRTLRIETQGISGGEPFSYKLHARRVGNCQAH</sequence>
<dbReference type="AlphaFoldDB" id="A0A6J4TMM6"/>
<name>A0A6J4TMM6_9SPHN</name>
<gene>
    <name evidence="2" type="ORF">AVDCRST_MAG31-2065</name>
</gene>
<evidence type="ECO:0000256" key="1">
    <source>
        <dbReference type="SAM" id="SignalP"/>
    </source>
</evidence>
<feature type="signal peptide" evidence="1">
    <location>
        <begin position="1"/>
        <end position="22"/>
    </location>
</feature>
<organism evidence="2">
    <name type="scientific">uncultured Sphingomonas sp</name>
    <dbReference type="NCBI Taxonomy" id="158754"/>
    <lineage>
        <taxon>Bacteria</taxon>
        <taxon>Pseudomonadati</taxon>
        <taxon>Pseudomonadota</taxon>
        <taxon>Alphaproteobacteria</taxon>
        <taxon>Sphingomonadales</taxon>
        <taxon>Sphingomonadaceae</taxon>
        <taxon>Sphingomonas</taxon>
        <taxon>environmental samples</taxon>
    </lineage>
</organism>
<evidence type="ECO:0008006" key="3">
    <source>
        <dbReference type="Google" id="ProtNLM"/>
    </source>
</evidence>
<dbReference type="RefSeq" id="WP_294170402.1">
    <property type="nucleotide sequence ID" value="NZ_CADCWA010000162.1"/>
</dbReference>